<feature type="transmembrane region" description="Helical" evidence="9">
    <location>
        <begin position="63"/>
        <end position="82"/>
    </location>
</feature>
<accession>A0ABT5U2P3</accession>
<evidence type="ECO:0000256" key="7">
    <source>
        <dbReference type="ARBA" id="ARBA00023136"/>
    </source>
</evidence>
<feature type="transmembrane region" description="Helical" evidence="9">
    <location>
        <begin position="274"/>
        <end position="293"/>
    </location>
</feature>
<evidence type="ECO:0000256" key="8">
    <source>
        <dbReference type="ARBA" id="ARBA00026081"/>
    </source>
</evidence>
<comment type="similarity">
    <text evidence="3">Belongs to the LptF/LptG family.</text>
</comment>
<keyword evidence="6 9" id="KW-1133">Transmembrane helix</keyword>
<sequence length="355" mass="39166">MNKIDRYIATSVLNATFLVLLVIVSLDMLFAFVAELASMKASYQLLEVLQYIGLSIPNRIYKFIPFSALIGCLVGLGALASNSELVVMRAAGVSLWRIVWGVMQPTLLTILIGISIGEFVSPYTEQLADSGRAIARSKDGSSSQFSQQGVWHREGNEFMHLNAVEPGGIVHGITRFKFNDKKELLEASFADRGIFKGDYWLLQNIQSNQFKGDRVTTERLPFLQWQTSLSMDLLNVVVVKPDDLSIRGLSTYIDYLSQQGLNAGEYQLAFWRKLLQPAVIIGLVLVGISFVFGPLRSVTMGLRIFIGVIVGFSFNIFQELLGPSSLVFGFSPLIAVIVPLLLCFTVGGILLKRAG</sequence>
<dbReference type="InterPro" id="IPR030923">
    <property type="entry name" value="LptG"/>
</dbReference>
<organism evidence="10 11">
    <name type="scientific">Spartinivicinus poritis</name>
    <dbReference type="NCBI Taxonomy" id="2994640"/>
    <lineage>
        <taxon>Bacteria</taxon>
        <taxon>Pseudomonadati</taxon>
        <taxon>Pseudomonadota</taxon>
        <taxon>Gammaproteobacteria</taxon>
        <taxon>Oceanospirillales</taxon>
        <taxon>Zooshikellaceae</taxon>
        <taxon>Spartinivicinus</taxon>
    </lineage>
</organism>
<keyword evidence="5 9" id="KW-0812">Transmembrane</keyword>
<evidence type="ECO:0000256" key="2">
    <source>
        <dbReference type="ARBA" id="ARBA00004651"/>
    </source>
</evidence>
<feature type="transmembrane region" description="Helical" evidence="9">
    <location>
        <begin position="329"/>
        <end position="351"/>
    </location>
</feature>
<reference evidence="10 11" key="1">
    <citation type="submission" date="2022-11" db="EMBL/GenBank/DDBJ databases">
        <title>Spartinivicinus poritis sp. nov., isolated from scleractinian coral Porites lutea.</title>
        <authorList>
            <person name="Zhang G."/>
            <person name="Cai L."/>
            <person name="Wei Q."/>
        </authorList>
    </citation>
    <scope>NUCLEOTIDE SEQUENCE [LARGE SCALE GENOMIC DNA]</scope>
    <source>
        <strain evidence="10 11">A2-2</strain>
    </source>
</reference>
<dbReference type="InterPro" id="IPR005495">
    <property type="entry name" value="LptG/LptF_permease"/>
</dbReference>
<protein>
    <submittedName>
        <fullName evidence="10">LPS export ABC transporter permease LptG</fullName>
    </submittedName>
</protein>
<proteinExistence type="inferred from homology"/>
<evidence type="ECO:0000256" key="3">
    <source>
        <dbReference type="ARBA" id="ARBA00007725"/>
    </source>
</evidence>
<comment type="caution">
    <text evidence="10">The sequence shown here is derived from an EMBL/GenBank/DDBJ whole genome shotgun (WGS) entry which is preliminary data.</text>
</comment>
<feature type="transmembrane region" description="Helical" evidence="9">
    <location>
        <begin position="300"/>
        <end position="317"/>
    </location>
</feature>
<keyword evidence="4" id="KW-1003">Cell membrane</keyword>
<dbReference type="EMBL" id="JAPMOU010000001">
    <property type="protein sequence ID" value="MDE1460631.1"/>
    <property type="molecule type" value="Genomic_DNA"/>
</dbReference>
<dbReference type="Pfam" id="PF03739">
    <property type="entry name" value="LptF_LptG"/>
    <property type="match status" value="1"/>
</dbReference>
<name>A0ABT5U2P3_9GAMM</name>
<keyword evidence="7 9" id="KW-0472">Membrane</keyword>
<evidence type="ECO:0000256" key="1">
    <source>
        <dbReference type="ARBA" id="ARBA00002265"/>
    </source>
</evidence>
<dbReference type="PANTHER" id="PTHR33529">
    <property type="entry name" value="SLR0882 PROTEIN-RELATED"/>
    <property type="match status" value="1"/>
</dbReference>
<evidence type="ECO:0000313" key="10">
    <source>
        <dbReference type="EMBL" id="MDE1460631.1"/>
    </source>
</evidence>
<evidence type="ECO:0000256" key="5">
    <source>
        <dbReference type="ARBA" id="ARBA00022692"/>
    </source>
</evidence>
<evidence type="ECO:0000313" key="11">
    <source>
        <dbReference type="Proteomes" id="UP001528823"/>
    </source>
</evidence>
<feature type="transmembrane region" description="Helical" evidence="9">
    <location>
        <begin position="94"/>
        <end position="116"/>
    </location>
</feature>
<comment type="subcellular location">
    <subcellularLocation>
        <location evidence="2">Cell membrane</location>
        <topology evidence="2">Multi-pass membrane protein</topology>
    </subcellularLocation>
</comment>
<dbReference type="PANTHER" id="PTHR33529:SF2">
    <property type="entry name" value="LIPOPOLYSACCHARIDE EXPORT SYSTEM PERMEASE PROTEIN LPTG"/>
    <property type="match status" value="1"/>
</dbReference>
<dbReference type="NCBIfam" id="TIGR04408">
    <property type="entry name" value="LptG_lptG"/>
    <property type="match status" value="1"/>
</dbReference>
<dbReference type="RefSeq" id="WP_274687002.1">
    <property type="nucleotide sequence ID" value="NZ_JAPMOU010000001.1"/>
</dbReference>
<feature type="transmembrane region" description="Helical" evidence="9">
    <location>
        <begin position="12"/>
        <end position="34"/>
    </location>
</feature>
<evidence type="ECO:0000256" key="4">
    <source>
        <dbReference type="ARBA" id="ARBA00022475"/>
    </source>
</evidence>
<comment type="subunit">
    <text evidence="8">Component of the lipopolysaccharide transport and assembly complex. The LptBFG transporter is composed of two ATP-binding proteins (LptB) and two transmembrane proteins (LptF and LptG).</text>
</comment>
<evidence type="ECO:0000256" key="6">
    <source>
        <dbReference type="ARBA" id="ARBA00022989"/>
    </source>
</evidence>
<comment type="function">
    <text evidence="1">Part of the ABC transporter complex LptBFG involved in the translocation of lipopolysaccharide (LPS) from the inner membrane to the outer membrane.</text>
</comment>
<dbReference type="Proteomes" id="UP001528823">
    <property type="component" value="Unassembled WGS sequence"/>
</dbReference>
<gene>
    <name evidence="10" type="primary">lptG</name>
    <name evidence="10" type="ORF">ORQ98_01500</name>
</gene>
<keyword evidence="11" id="KW-1185">Reference proteome</keyword>
<evidence type="ECO:0000256" key="9">
    <source>
        <dbReference type="SAM" id="Phobius"/>
    </source>
</evidence>